<protein>
    <recommendedName>
        <fullName evidence="5 12">Xylose isomerase</fullName>
        <ecNumber evidence="4 12">5.3.1.5</ecNumber>
    </recommendedName>
</protein>
<feature type="domain" description="Xylose isomerase-like TIM barrel" evidence="15">
    <location>
        <begin position="42"/>
        <end position="291"/>
    </location>
</feature>
<comment type="catalytic activity">
    <reaction evidence="11 12 13">
        <text>alpha-D-xylose = alpha-D-xylulofuranose</text>
        <dbReference type="Rhea" id="RHEA:22816"/>
        <dbReference type="ChEBI" id="CHEBI:28518"/>
        <dbReference type="ChEBI" id="CHEBI:188998"/>
        <dbReference type="EC" id="5.3.1.5"/>
    </reaction>
</comment>
<keyword evidence="12" id="KW-0460">Magnesium</keyword>
<dbReference type="SUPFAM" id="SSF51658">
    <property type="entry name" value="Xylose isomerase-like"/>
    <property type="match status" value="1"/>
</dbReference>
<feature type="binding site" evidence="12">
    <location>
        <position position="247"/>
    </location>
    <ligand>
        <name>Mg(2+)</name>
        <dbReference type="ChEBI" id="CHEBI:18420"/>
        <label>1</label>
    </ligand>
</feature>
<dbReference type="InterPro" id="IPR001998">
    <property type="entry name" value="Xylose_isomerase"/>
</dbReference>
<dbReference type="HAMAP" id="MF_00455">
    <property type="entry name" value="Xylose_isom_A"/>
    <property type="match status" value="1"/>
</dbReference>
<dbReference type="InterPro" id="IPR036237">
    <property type="entry name" value="Xyl_isomerase-like_sf"/>
</dbReference>
<keyword evidence="17" id="KW-1185">Reference proteome</keyword>
<dbReference type="GO" id="GO:0005737">
    <property type="term" value="C:cytoplasm"/>
    <property type="evidence" value="ECO:0007669"/>
    <property type="project" value="UniProtKB-SubCell"/>
</dbReference>
<dbReference type="Gene3D" id="3.20.20.150">
    <property type="entry name" value="Divalent-metal-dependent TIM barrel enzymes"/>
    <property type="match status" value="1"/>
</dbReference>
<evidence type="ECO:0000256" key="10">
    <source>
        <dbReference type="ARBA" id="ARBA00023277"/>
    </source>
</evidence>
<evidence type="ECO:0000256" key="3">
    <source>
        <dbReference type="ARBA" id="ARBA00011881"/>
    </source>
</evidence>
<dbReference type="PANTHER" id="PTHR48408:SF1">
    <property type="entry name" value="XYLOSE ISOMERASE"/>
    <property type="match status" value="1"/>
</dbReference>
<feature type="binding site" evidence="12">
    <location>
        <position position="219"/>
    </location>
    <ligand>
        <name>Mg(2+)</name>
        <dbReference type="ChEBI" id="CHEBI:18420"/>
        <label>1</label>
    </ligand>
</feature>
<comment type="similarity">
    <text evidence="2 12 13">Belongs to the xylose isomerase family.</text>
</comment>
<dbReference type="GO" id="GO:0000287">
    <property type="term" value="F:magnesium ion binding"/>
    <property type="evidence" value="ECO:0007669"/>
    <property type="project" value="UniProtKB-UniRule"/>
</dbReference>
<organism evidence="16 17">
    <name type="scientific">Streptomyces roseolilacinus</name>
    <dbReference type="NCBI Taxonomy" id="66904"/>
    <lineage>
        <taxon>Bacteria</taxon>
        <taxon>Bacillati</taxon>
        <taxon>Actinomycetota</taxon>
        <taxon>Actinomycetes</taxon>
        <taxon>Kitasatosporales</taxon>
        <taxon>Streptomycetaceae</taxon>
        <taxon>Streptomyces</taxon>
    </lineage>
</organism>
<dbReference type="EMBL" id="BMSV01000010">
    <property type="protein sequence ID" value="GGQ23109.1"/>
    <property type="molecule type" value="Genomic_DNA"/>
</dbReference>
<evidence type="ECO:0000256" key="12">
    <source>
        <dbReference type="HAMAP-Rule" id="MF_00455"/>
    </source>
</evidence>
<feature type="active site" evidence="12">
    <location>
        <position position="56"/>
    </location>
</feature>
<dbReference type="GO" id="GO:0042732">
    <property type="term" value="P:D-xylose metabolic process"/>
    <property type="evidence" value="ECO:0007669"/>
    <property type="project" value="UniProtKB-UniRule"/>
</dbReference>
<evidence type="ECO:0000259" key="15">
    <source>
        <dbReference type="Pfam" id="PF01261"/>
    </source>
</evidence>
<reference evidence="16" key="1">
    <citation type="journal article" date="2014" name="Int. J. Syst. Evol. Microbiol.">
        <title>Complete genome sequence of Corynebacterium casei LMG S-19264T (=DSM 44701T), isolated from a smear-ripened cheese.</title>
        <authorList>
            <consortium name="US DOE Joint Genome Institute (JGI-PGF)"/>
            <person name="Walter F."/>
            <person name="Albersmeier A."/>
            <person name="Kalinowski J."/>
            <person name="Ruckert C."/>
        </authorList>
    </citation>
    <scope>NUCLEOTIDE SEQUENCE</scope>
    <source>
        <strain evidence="16">JCM 4335</strain>
    </source>
</reference>
<dbReference type="InterPro" id="IPR013022">
    <property type="entry name" value="Xyl_isomerase-like_TIM-brl"/>
</dbReference>
<dbReference type="PROSITE" id="PS51415">
    <property type="entry name" value="XYLOSE_ISOMERASE"/>
    <property type="match status" value="1"/>
</dbReference>
<keyword evidence="9 12" id="KW-0413">Isomerase</keyword>
<evidence type="ECO:0000256" key="13">
    <source>
        <dbReference type="RuleBase" id="RU000609"/>
    </source>
</evidence>
<feature type="binding site" evidence="12">
    <location>
        <position position="219"/>
    </location>
    <ligand>
        <name>Mg(2+)</name>
        <dbReference type="ChEBI" id="CHEBI:18420"/>
        <label>2</label>
    </ligand>
</feature>
<accession>A0A918B496</accession>
<evidence type="ECO:0000256" key="14">
    <source>
        <dbReference type="RuleBase" id="RU000610"/>
    </source>
</evidence>
<dbReference type="GO" id="GO:0009045">
    <property type="term" value="F:xylose isomerase activity"/>
    <property type="evidence" value="ECO:0007669"/>
    <property type="project" value="UniProtKB-UniRule"/>
</dbReference>
<keyword evidence="7 12" id="KW-0859">Xylose metabolism</keyword>
<evidence type="ECO:0000256" key="1">
    <source>
        <dbReference type="ARBA" id="ARBA00004496"/>
    </source>
</evidence>
<dbReference type="InterPro" id="IPR013453">
    <property type="entry name" value="XylA_actinobac"/>
</dbReference>
<name>A0A918B496_9ACTN</name>
<evidence type="ECO:0000256" key="7">
    <source>
        <dbReference type="ARBA" id="ARBA00022629"/>
    </source>
</evidence>
<evidence type="ECO:0000313" key="17">
    <source>
        <dbReference type="Proteomes" id="UP000654123"/>
    </source>
</evidence>
<dbReference type="NCBIfam" id="TIGR02631">
    <property type="entry name" value="xylA_Arthro"/>
    <property type="match status" value="1"/>
</dbReference>
<feature type="binding site" evidence="12">
    <location>
        <position position="222"/>
    </location>
    <ligand>
        <name>Mg(2+)</name>
        <dbReference type="ChEBI" id="CHEBI:18420"/>
        <label>2</label>
    </ligand>
</feature>
<dbReference type="Pfam" id="PF01261">
    <property type="entry name" value="AP_endonuc_2"/>
    <property type="match status" value="1"/>
</dbReference>
<comment type="caution">
    <text evidence="16">The sequence shown here is derived from an EMBL/GenBank/DDBJ whole genome shotgun (WGS) entry which is preliminary data.</text>
</comment>
<comment type="cofactor">
    <cofactor evidence="12">
        <name>Mg(2+)</name>
        <dbReference type="ChEBI" id="CHEBI:18420"/>
    </cofactor>
    <text evidence="12">Binds 2 magnesium ions per subunit.</text>
</comment>
<evidence type="ECO:0000256" key="4">
    <source>
        <dbReference type="ARBA" id="ARBA00011958"/>
    </source>
</evidence>
<comment type="subcellular location">
    <subcellularLocation>
        <location evidence="1 12 14">Cytoplasm</location>
    </subcellularLocation>
</comment>
<evidence type="ECO:0000256" key="5">
    <source>
        <dbReference type="ARBA" id="ARBA00018232"/>
    </source>
</evidence>
<evidence type="ECO:0000256" key="8">
    <source>
        <dbReference type="ARBA" id="ARBA00022723"/>
    </source>
</evidence>
<keyword evidence="10 12" id="KW-0119">Carbohydrate metabolism</keyword>
<feature type="binding site" evidence="12">
    <location>
        <position position="289"/>
    </location>
    <ligand>
        <name>Mg(2+)</name>
        <dbReference type="ChEBI" id="CHEBI:18420"/>
        <label>1</label>
    </ligand>
</feature>
<sequence>MSDRYTPTPEDKFTFGLWTVGWQGADPFGTATRPALDPVESVERLAALGAHGVTFHDDDLIPFGSSDAEREAAVKRFRAALDRTGMKVPMATTNLFAHPVFKDGAFTANDRDVRRYALRKTIRNIDLAVELGATVYVAWGGREGAESGAAKDVRVALDRMKEAFDLLGQYVTEQGYSLRFAVEPKPNEPRGDILLPTIGHALAFIERLERPELVGVNPETGHEQMAGLNFPHGIAQALWAGKLFHIDLNGQCGIKYDQDLRFGAGDLRQAFWLVDLLETAGYEGPRHFDFKPVRTDGADGVWESAKNCMRNYLILKERAAAFRADPEVREALRASRLHELARPTAEDGLASLLADTTAYEEFDPAAAAERSMAFERLDQLALDHLLATR</sequence>
<evidence type="ECO:0000256" key="11">
    <source>
        <dbReference type="ARBA" id="ARBA00033659"/>
    </source>
</evidence>
<feature type="active site" evidence="12">
    <location>
        <position position="59"/>
    </location>
</feature>
<gene>
    <name evidence="12 16" type="primary">xylA</name>
    <name evidence="16" type="ORF">GCM10010249_47280</name>
</gene>
<reference evidence="16" key="2">
    <citation type="submission" date="2020-09" db="EMBL/GenBank/DDBJ databases">
        <authorList>
            <person name="Sun Q."/>
            <person name="Ohkuma M."/>
        </authorList>
    </citation>
    <scope>NUCLEOTIDE SEQUENCE</scope>
    <source>
        <strain evidence="16">JCM 4335</strain>
    </source>
</reference>
<proteinExistence type="inferred from homology"/>
<keyword evidence="8 12" id="KW-0479">Metal-binding</keyword>
<dbReference type="EC" id="5.3.1.5" evidence="4 12"/>
<evidence type="ECO:0000256" key="6">
    <source>
        <dbReference type="ARBA" id="ARBA00022490"/>
    </source>
</evidence>
<dbReference type="PRINTS" id="PR00688">
    <property type="entry name" value="XYLOSISMRASE"/>
</dbReference>
<evidence type="ECO:0000256" key="2">
    <source>
        <dbReference type="ARBA" id="ARBA00005765"/>
    </source>
</evidence>
<evidence type="ECO:0000313" key="16">
    <source>
        <dbReference type="EMBL" id="GGQ23109.1"/>
    </source>
</evidence>
<feature type="binding site" evidence="12">
    <location>
        <position position="183"/>
    </location>
    <ligand>
        <name>Mg(2+)</name>
        <dbReference type="ChEBI" id="CHEBI:18420"/>
        <label>1</label>
    </ligand>
</feature>
<comment type="subunit">
    <text evidence="3 12 14">Homotetramer.</text>
</comment>
<keyword evidence="6 12" id="KW-0963">Cytoplasm</keyword>
<dbReference type="RefSeq" id="WP_189537121.1">
    <property type="nucleotide sequence ID" value="NZ_BMSV01000010.1"/>
</dbReference>
<dbReference type="Proteomes" id="UP000654123">
    <property type="component" value="Unassembled WGS sequence"/>
</dbReference>
<dbReference type="PANTHER" id="PTHR48408">
    <property type="match status" value="1"/>
</dbReference>
<comment type="caution">
    <text evidence="12">Lacks conserved residue(s) required for the propagation of feature annotation.</text>
</comment>
<dbReference type="AlphaFoldDB" id="A0A918B496"/>
<evidence type="ECO:0000256" key="9">
    <source>
        <dbReference type="ARBA" id="ARBA00023235"/>
    </source>
</evidence>